<keyword evidence="2" id="KW-0116">cAMP-binding</keyword>
<feature type="region of interest" description="Disordered" evidence="4">
    <location>
        <begin position="102"/>
        <end position="136"/>
    </location>
</feature>
<dbReference type="EMBL" id="GGMS01008380">
    <property type="protein sequence ID" value="MBY77583.1"/>
    <property type="molecule type" value="Transcribed_RNA"/>
</dbReference>
<dbReference type="PRINTS" id="PR00103">
    <property type="entry name" value="CAMPKINASE"/>
</dbReference>
<dbReference type="GO" id="GO:0016301">
    <property type="term" value="F:kinase activity"/>
    <property type="evidence" value="ECO:0007669"/>
    <property type="project" value="UniProtKB-KW"/>
</dbReference>
<sequence>MIQENSEVELYLDELQTSKMQKSSTDSMESNTRKSDWSWTANDRSKTGAREHRVQADLKKLLLDLTTGYLREGASDLVDYGIEFFNRLKKCRAAGPGGCTGERAHGGDDHKARPERNGCGQQVLSSGSVDDDDGGPVRTFAKSAEVRRALAVNVRDVLVFRSLDAEQMAAVIDTMFEREVRANDVVIRQGDKADNFYVVEHGTYEARIAEDHRDGPLVERVVRTYAGAGSFGELALLYNMPRAATVVAKTDGVLWVMDRRTFGRVVRKTACDRRELFDRLIGSVPMLDALQPYERMNLSDALEPRYYRHGELVFGQGGPGDGMYFVMRGAVAVHVTDRVGVRARVNTVAEGGYFGELALITDNGRAASVYAVGDVKLAFLDVGAFERLLGPCLDIMKRNSELYEQQLAAAFGTDRVP</sequence>
<dbReference type="PROSITE" id="PS50042">
    <property type="entry name" value="CNMP_BINDING_3"/>
    <property type="match status" value="2"/>
</dbReference>
<dbReference type="InterPro" id="IPR018488">
    <property type="entry name" value="cNMP-bd_CS"/>
</dbReference>
<feature type="compositionally biased region" description="Basic and acidic residues" evidence="4">
    <location>
        <begin position="102"/>
        <end position="116"/>
    </location>
</feature>
<dbReference type="GO" id="GO:0030552">
    <property type="term" value="F:cAMP binding"/>
    <property type="evidence" value="ECO:0007669"/>
    <property type="project" value="UniProtKB-KW"/>
</dbReference>
<dbReference type="Gene3D" id="2.60.120.10">
    <property type="entry name" value="Jelly Rolls"/>
    <property type="match status" value="2"/>
</dbReference>
<dbReference type="SUPFAM" id="SSF51206">
    <property type="entry name" value="cAMP-binding domain-like"/>
    <property type="match status" value="2"/>
</dbReference>
<evidence type="ECO:0000256" key="2">
    <source>
        <dbReference type="ARBA" id="ARBA00022566"/>
    </source>
</evidence>
<feature type="region of interest" description="Disordered" evidence="4">
    <location>
        <begin position="15"/>
        <end position="51"/>
    </location>
</feature>
<dbReference type="GO" id="GO:0004862">
    <property type="term" value="F:cAMP-dependent protein kinase inhibitor activity"/>
    <property type="evidence" value="ECO:0007669"/>
    <property type="project" value="TreeGrafter"/>
</dbReference>
<feature type="domain" description="Cyclic nucleotide-binding" evidence="5">
    <location>
        <begin position="286"/>
        <end position="406"/>
    </location>
</feature>
<reference evidence="6" key="1">
    <citation type="submission" date="2018-04" db="EMBL/GenBank/DDBJ databases">
        <title>Transcriptome assembly of Sipha flava.</title>
        <authorList>
            <person name="Scully E.D."/>
            <person name="Geib S.M."/>
            <person name="Palmer N.A."/>
            <person name="Koch K."/>
            <person name="Bradshaw J."/>
            <person name="Heng-Moss T."/>
            <person name="Sarath G."/>
        </authorList>
    </citation>
    <scope>NUCLEOTIDE SEQUENCE</scope>
</reference>
<gene>
    <name evidence="6" type="primary">Pka-R2_0</name>
    <name evidence="6" type="ORF">g.63334</name>
</gene>
<comment type="similarity">
    <text evidence="1">Belongs to the cAMP-dependent kinase regulatory chain family.</text>
</comment>
<feature type="compositionally biased region" description="Polar residues" evidence="4">
    <location>
        <begin position="15"/>
        <end position="30"/>
    </location>
</feature>
<keyword evidence="6" id="KW-0418">Kinase</keyword>
<evidence type="ECO:0000256" key="4">
    <source>
        <dbReference type="SAM" id="MobiDB-lite"/>
    </source>
</evidence>
<keyword evidence="2" id="KW-0547">Nucleotide-binding</keyword>
<dbReference type="GO" id="GO:0005952">
    <property type="term" value="C:cAMP-dependent protein kinase complex"/>
    <property type="evidence" value="ECO:0007669"/>
    <property type="project" value="InterPro"/>
</dbReference>
<dbReference type="InterPro" id="IPR000595">
    <property type="entry name" value="cNMP-bd_dom"/>
</dbReference>
<proteinExistence type="inferred from homology"/>
<dbReference type="AlphaFoldDB" id="A0A2S2QIR2"/>
<feature type="domain" description="Cyclic nucleotide-binding" evidence="5">
    <location>
        <begin position="159"/>
        <end position="283"/>
    </location>
</feature>
<organism evidence="6">
    <name type="scientific">Sipha flava</name>
    <name type="common">yellow sugarcane aphid</name>
    <dbReference type="NCBI Taxonomy" id="143950"/>
    <lineage>
        <taxon>Eukaryota</taxon>
        <taxon>Metazoa</taxon>
        <taxon>Ecdysozoa</taxon>
        <taxon>Arthropoda</taxon>
        <taxon>Hexapoda</taxon>
        <taxon>Insecta</taxon>
        <taxon>Pterygota</taxon>
        <taxon>Neoptera</taxon>
        <taxon>Paraneoptera</taxon>
        <taxon>Hemiptera</taxon>
        <taxon>Sternorrhyncha</taxon>
        <taxon>Aphidomorpha</taxon>
        <taxon>Aphidoidea</taxon>
        <taxon>Aphididae</taxon>
        <taxon>Sipha</taxon>
    </lineage>
</organism>
<dbReference type="SMART" id="SM00100">
    <property type="entry name" value="cNMP"/>
    <property type="match status" value="2"/>
</dbReference>
<evidence type="ECO:0000256" key="1">
    <source>
        <dbReference type="ARBA" id="ARBA00005753"/>
    </source>
</evidence>
<dbReference type="InterPro" id="IPR018490">
    <property type="entry name" value="cNMP-bd_dom_sf"/>
</dbReference>
<dbReference type="InterPro" id="IPR050503">
    <property type="entry name" value="cAMP-dep_PK_reg_su-like"/>
</dbReference>
<name>A0A2S2QIR2_9HEMI</name>
<dbReference type="FunFam" id="2.60.120.10:FF:000108">
    <property type="entry name" value="cAMP-dependent protein kinase type II regulatory subunit"/>
    <property type="match status" value="1"/>
</dbReference>
<keyword evidence="3" id="KW-0114">cAMP</keyword>
<dbReference type="PROSITE" id="PS00888">
    <property type="entry name" value="CNMP_BINDING_1"/>
    <property type="match status" value="1"/>
</dbReference>
<dbReference type="GO" id="GO:0034236">
    <property type="term" value="F:protein kinase A catalytic subunit binding"/>
    <property type="evidence" value="ECO:0007669"/>
    <property type="project" value="TreeGrafter"/>
</dbReference>
<keyword evidence="6" id="KW-0808">Transferase</keyword>
<dbReference type="InterPro" id="IPR014710">
    <property type="entry name" value="RmlC-like_jellyroll"/>
</dbReference>
<evidence type="ECO:0000256" key="3">
    <source>
        <dbReference type="ARBA" id="ARBA00023149"/>
    </source>
</evidence>
<dbReference type="CDD" id="cd00038">
    <property type="entry name" value="CAP_ED"/>
    <property type="match status" value="2"/>
</dbReference>
<evidence type="ECO:0000259" key="5">
    <source>
        <dbReference type="PROSITE" id="PS50042"/>
    </source>
</evidence>
<accession>A0A2S2QIR2</accession>
<dbReference type="OrthoDB" id="417078at2759"/>
<dbReference type="PANTHER" id="PTHR11635:SF152">
    <property type="entry name" value="CAMP-DEPENDENT PROTEIN KINASE TYPE I REGULATORY SUBUNIT-RELATED"/>
    <property type="match status" value="1"/>
</dbReference>
<evidence type="ECO:0000313" key="6">
    <source>
        <dbReference type="EMBL" id="MBY77583.1"/>
    </source>
</evidence>
<dbReference type="GO" id="GO:0005829">
    <property type="term" value="C:cytosol"/>
    <property type="evidence" value="ECO:0007669"/>
    <property type="project" value="TreeGrafter"/>
</dbReference>
<dbReference type="PROSITE" id="PS00889">
    <property type="entry name" value="CNMP_BINDING_2"/>
    <property type="match status" value="2"/>
</dbReference>
<protein>
    <submittedName>
        <fullName evidence="6">cAMP-dependent protein kinase type II regulatory subunit</fullName>
    </submittedName>
</protein>
<dbReference type="PANTHER" id="PTHR11635">
    <property type="entry name" value="CAMP-DEPENDENT PROTEIN KINASE REGULATORY CHAIN"/>
    <property type="match status" value="1"/>
</dbReference>
<dbReference type="Pfam" id="PF00027">
    <property type="entry name" value="cNMP_binding"/>
    <property type="match status" value="2"/>
</dbReference>